<keyword evidence="10" id="KW-0812">Transmembrane</keyword>
<evidence type="ECO:0000256" key="3">
    <source>
        <dbReference type="ARBA" id="ARBA00022723"/>
    </source>
</evidence>
<accession>A0AAN7LD86</accession>
<keyword evidence="12" id="KW-1185">Reference proteome</keyword>
<sequence>MVDATDLWISSSELKLPTHVCVMCILIVAIRILYNINGFGVWEKSLCKGACTSTSDGDTKDSTQFDAEKLLQKLHAIYDQIDLNYEYSSDLSSYLQYWKDVVFAVLEPSYENYEEERSIEHLWEFYQKNKDDLGGAKIKMI</sequence>
<dbReference type="PANTHER" id="PTHR31576:SF2">
    <property type="entry name" value="TATA BOX-BINDING PROTEIN-ASSOCIATED FACTOR RNA POLYMERASE I SUBUNIT B"/>
    <property type="match status" value="1"/>
</dbReference>
<dbReference type="PANTHER" id="PTHR31576">
    <property type="entry name" value="TATA BOX-BINDING PROTEIN-ASSOCIATED FACTOR RNA POLYMERASE I SUBUNIT B"/>
    <property type="match status" value="1"/>
</dbReference>
<comment type="similarity">
    <text evidence="2">Belongs to the RRN7/TAF1B family.</text>
</comment>
<evidence type="ECO:0000256" key="6">
    <source>
        <dbReference type="ARBA" id="ARBA00023015"/>
    </source>
</evidence>
<keyword evidence="5" id="KW-0862">Zinc</keyword>
<dbReference type="InterPro" id="IPR033599">
    <property type="entry name" value="TAF1B/Rrn7"/>
</dbReference>
<evidence type="ECO:0000256" key="8">
    <source>
        <dbReference type="ARBA" id="ARBA00023163"/>
    </source>
</evidence>
<dbReference type="AlphaFoldDB" id="A0AAN7LD86"/>
<keyword evidence="4" id="KW-0863">Zinc-finger</keyword>
<protein>
    <submittedName>
        <fullName evidence="11">Uncharacterized protein</fullName>
    </submittedName>
</protein>
<keyword evidence="7" id="KW-0238">DNA-binding</keyword>
<keyword evidence="8" id="KW-0804">Transcription</keyword>
<proteinExistence type="inferred from homology"/>
<dbReference type="GO" id="GO:0001164">
    <property type="term" value="F:RNA polymerase I core promoter sequence-specific DNA binding"/>
    <property type="evidence" value="ECO:0007669"/>
    <property type="project" value="InterPro"/>
</dbReference>
<evidence type="ECO:0000256" key="4">
    <source>
        <dbReference type="ARBA" id="ARBA00022771"/>
    </source>
</evidence>
<evidence type="ECO:0000256" key="7">
    <source>
        <dbReference type="ARBA" id="ARBA00023125"/>
    </source>
</evidence>
<evidence type="ECO:0000313" key="12">
    <source>
        <dbReference type="Proteomes" id="UP001346149"/>
    </source>
</evidence>
<organism evidence="11 12">
    <name type="scientific">Trapa natans</name>
    <name type="common">Water chestnut</name>
    <dbReference type="NCBI Taxonomy" id="22666"/>
    <lineage>
        <taxon>Eukaryota</taxon>
        <taxon>Viridiplantae</taxon>
        <taxon>Streptophyta</taxon>
        <taxon>Embryophyta</taxon>
        <taxon>Tracheophyta</taxon>
        <taxon>Spermatophyta</taxon>
        <taxon>Magnoliopsida</taxon>
        <taxon>eudicotyledons</taxon>
        <taxon>Gunneridae</taxon>
        <taxon>Pentapetalae</taxon>
        <taxon>rosids</taxon>
        <taxon>malvids</taxon>
        <taxon>Myrtales</taxon>
        <taxon>Lythraceae</taxon>
        <taxon>Trapa</taxon>
    </lineage>
</organism>
<keyword evidence="10" id="KW-1133">Transmembrane helix</keyword>
<reference evidence="11 12" key="1">
    <citation type="journal article" date="2023" name="Hortic Res">
        <title>Pangenome of water caltrop reveals structural variations and asymmetric subgenome divergence after allopolyploidization.</title>
        <authorList>
            <person name="Zhang X."/>
            <person name="Chen Y."/>
            <person name="Wang L."/>
            <person name="Yuan Y."/>
            <person name="Fang M."/>
            <person name="Shi L."/>
            <person name="Lu R."/>
            <person name="Comes H.P."/>
            <person name="Ma Y."/>
            <person name="Chen Y."/>
            <person name="Huang G."/>
            <person name="Zhou Y."/>
            <person name="Zheng Z."/>
            <person name="Qiu Y."/>
        </authorList>
    </citation>
    <scope>NUCLEOTIDE SEQUENCE [LARGE SCALE GENOMIC DNA]</scope>
    <source>
        <strain evidence="11">F231</strain>
    </source>
</reference>
<feature type="transmembrane region" description="Helical" evidence="10">
    <location>
        <begin position="16"/>
        <end position="34"/>
    </location>
</feature>
<name>A0AAN7LD86_TRANT</name>
<dbReference type="GO" id="GO:0008270">
    <property type="term" value="F:zinc ion binding"/>
    <property type="evidence" value="ECO:0007669"/>
    <property type="project" value="UniProtKB-KW"/>
</dbReference>
<keyword evidence="3" id="KW-0479">Metal-binding</keyword>
<comment type="caution">
    <text evidence="11">The sequence shown here is derived from an EMBL/GenBank/DDBJ whole genome shotgun (WGS) entry which is preliminary data.</text>
</comment>
<dbReference type="GO" id="GO:0070860">
    <property type="term" value="C:RNA polymerase I core factor complex"/>
    <property type="evidence" value="ECO:0007669"/>
    <property type="project" value="InterPro"/>
</dbReference>
<evidence type="ECO:0000256" key="9">
    <source>
        <dbReference type="ARBA" id="ARBA00023242"/>
    </source>
</evidence>
<evidence type="ECO:0000313" key="11">
    <source>
        <dbReference type="EMBL" id="KAK4784046.1"/>
    </source>
</evidence>
<dbReference type="GO" id="GO:0042790">
    <property type="term" value="P:nucleolar large rRNA transcription by RNA polymerase I"/>
    <property type="evidence" value="ECO:0007669"/>
    <property type="project" value="TreeGrafter"/>
</dbReference>
<evidence type="ECO:0000256" key="1">
    <source>
        <dbReference type="ARBA" id="ARBA00004604"/>
    </source>
</evidence>
<keyword evidence="10" id="KW-0472">Membrane</keyword>
<keyword evidence="6" id="KW-0805">Transcription regulation</keyword>
<comment type="subcellular location">
    <subcellularLocation>
        <location evidence="1">Nucleus</location>
        <location evidence="1">Nucleolus</location>
    </subcellularLocation>
</comment>
<evidence type="ECO:0000256" key="10">
    <source>
        <dbReference type="SAM" id="Phobius"/>
    </source>
</evidence>
<dbReference type="Proteomes" id="UP001346149">
    <property type="component" value="Unassembled WGS sequence"/>
</dbReference>
<gene>
    <name evidence="11" type="ORF">SAY86_018414</name>
</gene>
<evidence type="ECO:0000256" key="2">
    <source>
        <dbReference type="ARBA" id="ARBA00006899"/>
    </source>
</evidence>
<dbReference type="EMBL" id="JAXQNO010000014">
    <property type="protein sequence ID" value="KAK4784046.1"/>
    <property type="molecule type" value="Genomic_DNA"/>
</dbReference>
<keyword evidence="9" id="KW-0539">Nucleus</keyword>
<evidence type="ECO:0000256" key="5">
    <source>
        <dbReference type="ARBA" id="ARBA00022833"/>
    </source>
</evidence>